<dbReference type="Proteomes" id="UP001304461">
    <property type="component" value="Unassembled WGS sequence"/>
</dbReference>
<evidence type="ECO:0000259" key="1">
    <source>
        <dbReference type="PROSITE" id="PS51208"/>
    </source>
</evidence>
<dbReference type="PROSITE" id="PS51208">
    <property type="entry name" value="AUTOTRANSPORTER"/>
    <property type="match status" value="1"/>
</dbReference>
<dbReference type="SUPFAM" id="SSF103515">
    <property type="entry name" value="Autotransporter"/>
    <property type="match status" value="1"/>
</dbReference>
<evidence type="ECO:0000313" key="3">
    <source>
        <dbReference type="Proteomes" id="UP001304461"/>
    </source>
</evidence>
<dbReference type="InterPro" id="IPR005546">
    <property type="entry name" value="Autotransporte_beta"/>
</dbReference>
<reference evidence="2 3" key="1">
    <citation type="submission" date="2023-12" db="EMBL/GenBank/DDBJ databases">
        <title>Baltic Sea Cyanobacteria.</title>
        <authorList>
            <person name="Delbaje E."/>
            <person name="Fewer D.P."/>
            <person name="Shishido T.K."/>
        </authorList>
    </citation>
    <scope>NUCLEOTIDE SEQUENCE [LARGE SCALE GENOMIC DNA]</scope>
    <source>
        <strain evidence="2 3">UHCC 0139</strain>
    </source>
</reference>
<feature type="domain" description="Autotransporter" evidence="1">
    <location>
        <begin position="370"/>
        <end position="669"/>
    </location>
</feature>
<gene>
    <name evidence="2" type="ORF">VB738_14535</name>
</gene>
<sequence>MATGCLALSLLAESPKAGAQDRGNLIQNGGFETQVPALPIPPDPPGPPTGSFFRQIDASQVPPWSTSASDNKIELWSSGFSASSGGPVFTIAPAQATAAGDVFFPVGGGNFFAELNATRPSTLSQTVTLGRTGVLSYSFWHRGRAGADTMKLDVQVLKDGVWTTVRSDTYQTGQAWTNYVQKNILIGEAGQQFRFAYTAESTATGNLSIGNFIDNAAFGLLEFSQPEPELPDPFEPPTTGEVTPEAVVEAVTGELTPEAVVEDLSNSFAATLSPQAIVSGFFPRNTDAAPAGIQKMLNDSAMAVLNSTLDVEPLQIPLCRGSEPNPQRYVDSEKALAQAKAECEKQPGPKSVHAPDKRFTFADQPNDFYGERRRLRAWVRGFSTSLTNIDNPGLGNWVNRADSRGGASLFGLEKSLSPSTQLGVYGSVGSLSVIQTGNGGGSWSPTAYGVGLYGRWSPGPYFIGALAGYGTFSGSQTRGIQLDSSALSASGQKSAESFTAALVTGRRINLSRNTLLTPSLNLSWSGINEHAFVETGGELSGGNTSINVFNLNYLPNNTSWTNLDLGVSIAQTVRQGTTLIVPSARLSWFGTWRTGGNDQVVDYPFSSRQVQVPGAWLNRSGLRVALGLNVATRHNLAVYLRGVADFGYDSRENGALADYGINGGLTIPF</sequence>
<dbReference type="RefSeq" id="WP_323306424.1">
    <property type="nucleotide sequence ID" value="NZ_JAYGHX010000011.1"/>
</dbReference>
<comment type="caution">
    <text evidence="2">The sequence shown here is derived from an EMBL/GenBank/DDBJ whole genome shotgun (WGS) entry which is preliminary data.</text>
</comment>
<dbReference type="SMART" id="SM00869">
    <property type="entry name" value="Autotransporter"/>
    <property type="match status" value="1"/>
</dbReference>
<accession>A0ABU5RXI9</accession>
<dbReference type="Pfam" id="PF03797">
    <property type="entry name" value="Autotransporter"/>
    <property type="match status" value="1"/>
</dbReference>
<protein>
    <submittedName>
        <fullName evidence="2">Autotransporter outer membrane beta-barrel domain-containing protein</fullName>
    </submittedName>
</protein>
<name>A0ABU5RXI9_9CYAN</name>
<dbReference type="InterPro" id="IPR036709">
    <property type="entry name" value="Autotransporte_beta_dom_sf"/>
</dbReference>
<dbReference type="EMBL" id="JAYGHX010000011">
    <property type="protein sequence ID" value="MEA5392477.1"/>
    <property type="molecule type" value="Genomic_DNA"/>
</dbReference>
<keyword evidence="3" id="KW-1185">Reference proteome</keyword>
<organism evidence="2 3">
    <name type="scientific">Cyanobium gracile UHCC 0139</name>
    <dbReference type="NCBI Taxonomy" id="3110308"/>
    <lineage>
        <taxon>Bacteria</taxon>
        <taxon>Bacillati</taxon>
        <taxon>Cyanobacteriota</taxon>
        <taxon>Cyanophyceae</taxon>
        <taxon>Synechococcales</taxon>
        <taxon>Prochlorococcaceae</taxon>
        <taxon>Cyanobium</taxon>
    </lineage>
</organism>
<evidence type="ECO:0000313" key="2">
    <source>
        <dbReference type="EMBL" id="MEA5392477.1"/>
    </source>
</evidence>
<dbReference type="Gene3D" id="2.60.120.260">
    <property type="entry name" value="Galactose-binding domain-like"/>
    <property type="match status" value="1"/>
</dbReference>
<dbReference type="Gene3D" id="2.40.128.130">
    <property type="entry name" value="Autotransporter beta-domain"/>
    <property type="match status" value="1"/>
</dbReference>
<proteinExistence type="predicted"/>